<dbReference type="EMBL" id="CP075864">
    <property type="protein sequence ID" value="QYS95094.1"/>
    <property type="molecule type" value="Genomic_DNA"/>
</dbReference>
<proteinExistence type="predicted"/>
<name>A0A8G0L6L3_9HYPO</name>
<dbReference type="Proteomes" id="UP000826661">
    <property type="component" value="Chromosome I"/>
</dbReference>
<keyword evidence="2" id="KW-1185">Reference proteome</keyword>
<gene>
    <name evidence="1" type="ORF">H0G86_002409</name>
</gene>
<accession>A0A8G0L6L3</accession>
<protein>
    <submittedName>
        <fullName evidence="1">Uncharacterized protein</fullName>
    </submittedName>
</protein>
<evidence type="ECO:0000313" key="2">
    <source>
        <dbReference type="Proteomes" id="UP000826661"/>
    </source>
</evidence>
<evidence type="ECO:0000313" key="1">
    <source>
        <dbReference type="EMBL" id="QYS95094.1"/>
    </source>
</evidence>
<dbReference type="AlphaFoldDB" id="A0A8G0L6L3"/>
<sequence>MLTFQRYDTPYSNLLLRNFYINIKHNNKYLPSKQLNSVIPTPNKPPCHQTTQLHPRLLQNADMHLLDKENTLRRQPIKTLGGLVGSWRSTVMDNISSKSRRFDSVPGDGSFFFGTLSSRLKTLMNQQSIISFNSLVLFYFFLGF</sequence>
<reference evidence="1 2" key="1">
    <citation type="journal article" date="2021" name="BMC Genomics">
        <title>Telomere-to-telomere genome assembly of asparaginase-producing Trichoderma simmonsii.</title>
        <authorList>
            <person name="Chung D."/>
            <person name="Kwon Y.M."/>
            <person name="Yang Y."/>
        </authorList>
    </citation>
    <scope>NUCLEOTIDE SEQUENCE [LARGE SCALE GENOMIC DNA]</scope>
    <source>
        <strain evidence="1 2">GH-Sj1</strain>
    </source>
</reference>
<organism evidence="1 2">
    <name type="scientific">Trichoderma simmonsii</name>
    <dbReference type="NCBI Taxonomy" id="1491479"/>
    <lineage>
        <taxon>Eukaryota</taxon>
        <taxon>Fungi</taxon>
        <taxon>Dikarya</taxon>
        <taxon>Ascomycota</taxon>
        <taxon>Pezizomycotina</taxon>
        <taxon>Sordariomycetes</taxon>
        <taxon>Hypocreomycetidae</taxon>
        <taxon>Hypocreales</taxon>
        <taxon>Hypocreaceae</taxon>
        <taxon>Trichoderma</taxon>
    </lineage>
</organism>